<dbReference type="Gene3D" id="3.60.21.40">
    <property type="entry name" value="GpdQ, catalytic alpha/beta sandwich domain"/>
    <property type="match status" value="1"/>
</dbReference>
<reference evidence="6 7" key="1">
    <citation type="submission" date="2023-05" db="EMBL/GenBank/DDBJ databases">
        <title>Pseudodonghicola sp. nov.</title>
        <authorList>
            <person name="Huang J."/>
        </authorList>
    </citation>
    <scope>NUCLEOTIDE SEQUENCE [LARGE SCALE GENOMIC DNA]</scope>
    <source>
        <strain evidence="6 7">IC7</strain>
    </source>
</reference>
<dbReference type="Gene3D" id="3.30.750.180">
    <property type="entry name" value="GpdQ, beta-strand dimerisation domain"/>
    <property type="match status" value="1"/>
</dbReference>
<evidence type="ECO:0000259" key="5">
    <source>
        <dbReference type="Pfam" id="PF00149"/>
    </source>
</evidence>
<organism evidence="6 7">
    <name type="scientific">Pseudodonghicola flavimaris</name>
    <dbReference type="NCBI Taxonomy" id="3050036"/>
    <lineage>
        <taxon>Bacteria</taxon>
        <taxon>Pseudomonadati</taxon>
        <taxon>Pseudomonadota</taxon>
        <taxon>Alphaproteobacteria</taxon>
        <taxon>Rhodobacterales</taxon>
        <taxon>Paracoccaceae</taxon>
        <taxon>Pseudodonghicola</taxon>
    </lineage>
</organism>
<sequence>MLIAQISDSHVLAGGKRLAGRFDTGAAFDRLIDSLARQPVQPDLILFSGDLGEDATEEEYRHVAAGLGRLGRPVLAVPGNHDARAPMLACLPEFLGRTPAGHLCLCDTRFDIAVVGLDTLVEGAPHGELCAERLAWLSETLQHCADREVLIFMHHPPITTGMQDMDSMGLLRGREELARLVAAHGRVKAILCGHMHRAILGTCGGVPVRVAPSASHQIAFDLREGTSFAFSDEPPQYMMHLLQPGTPIVSHIVPVGTGA</sequence>
<dbReference type="InterPro" id="IPR029052">
    <property type="entry name" value="Metallo-depent_PP-like"/>
</dbReference>
<keyword evidence="2" id="KW-0378">Hydrolase</keyword>
<name>A0ABT7EW15_9RHOB</name>
<accession>A0ABT7EW15</accession>
<gene>
    <name evidence="6" type="ORF">QO033_02280</name>
</gene>
<evidence type="ECO:0000256" key="4">
    <source>
        <dbReference type="ARBA" id="ARBA00025742"/>
    </source>
</evidence>
<keyword evidence="7" id="KW-1185">Reference proteome</keyword>
<dbReference type="InterPro" id="IPR042281">
    <property type="entry name" value="GpdQ_beta-strand"/>
</dbReference>
<dbReference type="Pfam" id="PF00149">
    <property type="entry name" value="Metallophos"/>
    <property type="match status" value="1"/>
</dbReference>
<evidence type="ECO:0000256" key="3">
    <source>
        <dbReference type="ARBA" id="ARBA00023004"/>
    </source>
</evidence>
<proteinExistence type="inferred from homology"/>
<dbReference type="PANTHER" id="PTHR42988">
    <property type="entry name" value="PHOSPHOHYDROLASE"/>
    <property type="match status" value="1"/>
</dbReference>
<dbReference type="SUPFAM" id="SSF56300">
    <property type="entry name" value="Metallo-dependent phosphatases"/>
    <property type="match status" value="1"/>
</dbReference>
<feature type="domain" description="Calcineurin-like phosphoesterase" evidence="5">
    <location>
        <begin position="1"/>
        <end position="197"/>
    </location>
</feature>
<dbReference type="InterPro" id="IPR042283">
    <property type="entry name" value="GpdQ_catalytic"/>
</dbReference>
<dbReference type="InterPro" id="IPR050884">
    <property type="entry name" value="CNP_phosphodiesterase-III"/>
</dbReference>
<dbReference type="CDD" id="cd07402">
    <property type="entry name" value="MPP_GpdQ"/>
    <property type="match status" value="1"/>
</dbReference>
<dbReference type="Proteomes" id="UP001243757">
    <property type="component" value="Unassembled WGS sequence"/>
</dbReference>
<dbReference type="InterPro" id="IPR026575">
    <property type="entry name" value="GpdQ/CpdA-like"/>
</dbReference>
<keyword evidence="3" id="KW-0408">Iron</keyword>
<dbReference type="PANTHER" id="PTHR42988:SF2">
    <property type="entry name" value="CYCLIC NUCLEOTIDE PHOSPHODIESTERASE CBUA0032-RELATED"/>
    <property type="match status" value="1"/>
</dbReference>
<dbReference type="InterPro" id="IPR004843">
    <property type="entry name" value="Calcineurin-like_PHP"/>
</dbReference>
<evidence type="ECO:0000256" key="2">
    <source>
        <dbReference type="ARBA" id="ARBA00022801"/>
    </source>
</evidence>
<dbReference type="EMBL" id="JASNJD010000001">
    <property type="protein sequence ID" value="MDK3016484.1"/>
    <property type="molecule type" value="Genomic_DNA"/>
</dbReference>
<comment type="similarity">
    <text evidence="4">Belongs to the cyclic nucleotide phosphodiesterase class-III family.</text>
</comment>
<keyword evidence="1" id="KW-0479">Metal-binding</keyword>
<dbReference type="RefSeq" id="WP_284479296.1">
    <property type="nucleotide sequence ID" value="NZ_JASNJD010000001.1"/>
</dbReference>
<evidence type="ECO:0000313" key="6">
    <source>
        <dbReference type="EMBL" id="MDK3016484.1"/>
    </source>
</evidence>
<comment type="caution">
    <text evidence="6">The sequence shown here is derived from an EMBL/GenBank/DDBJ whole genome shotgun (WGS) entry which is preliminary data.</text>
</comment>
<evidence type="ECO:0000256" key="1">
    <source>
        <dbReference type="ARBA" id="ARBA00022723"/>
    </source>
</evidence>
<evidence type="ECO:0000313" key="7">
    <source>
        <dbReference type="Proteomes" id="UP001243757"/>
    </source>
</evidence>
<protein>
    <submittedName>
        <fullName evidence="6">Phosphodiesterase</fullName>
    </submittedName>
</protein>